<dbReference type="Proteomes" id="UP000522262">
    <property type="component" value="Unassembled WGS sequence"/>
</dbReference>
<reference evidence="2 3" key="1">
    <citation type="submission" date="2020-05" db="EMBL/GenBank/DDBJ databases">
        <title>Identification and distribution of gene clusters putatively required for synthesis of sphingolipid metabolism inhibitors in phylogenetically diverse species of the filamentous fungus Fusarium.</title>
        <authorList>
            <person name="Kim H.-S."/>
            <person name="Busman M."/>
            <person name="Brown D.W."/>
            <person name="Divon H."/>
            <person name="Uhlig S."/>
            <person name="Proctor R.H."/>
        </authorList>
    </citation>
    <scope>NUCLEOTIDE SEQUENCE [LARGE SCALE GENOMIC DNA]</scope>
    <source>
        <strain evidence="2 3">NRRL 53147</strain>
    </source>
</reference>
<feature type="region of interest" description="Disordered" evidence="1">
    <location>
        <begin position="1"/>
        <end position="23"/>
    </location>
</feature>
<protein>
    <submittedName>
        <fullName evidence="2">Uncharacterized protein</fullName>
    </submittedName>
</protein>
<evidence type="ECO:0000313" key="3">
    <source>
        <dbReference type="Proteomes" id="UP000522262"/>
    </source>
</evidence>
<evidence type="ECO:0000256" key="1">
    <source>
        <dbReference type="SAM" id="MobiDB-lite"/>
    </source>
</evidence>
<evidence type="ECO:0000313" key="2">
    <source>
        <dbReference type="EMBL" id="KAF5531548.1"/>
    </source>
</evidence>
<gene>
    <name evidence="2" type="ORF">FMEXI_12911</name>
</gene>
<accession>A0A8H5MK20</accession>
<name>A0A8H5MK20_9HYPO</name>
<organism evidence="2 3">
    <name type="scientific">Fusarium mexicanum</name>
    <dbReference type="NCBI Taxonomy" id="751941"/>
    <lineage>
        <taxon>Eukaryota</taxon>
        <taxon>Fungi</taxon>
        <taxon>Dikarya</taxon>
        <taxon>Ascomycota</taxon>
        <taxon>Pezizomycotina</taxon>
        <taxon>Sordariomycetes</taxon>
        <taxon>Hypocreomycetidae</taxon>
        <taxon>Hypocreales</taxon>
        <taxon>Nectriaceae</taxon>
        <taxon>Fusarium</taxon>
        <taxon>Fusarium fujikuroi species complex</taxon>
    </lineage>
</organism>
<dbReference type="EMBL" id="JAAOAM010000404">
    <property type="protein sequence ID" value="KAF5531548.1"/>
    <property type="molecule type" value="Genomic_DNA"/>
</dbReference>
<dbReference type="AlphaFoldDB" id="A0A8H5MK20"/>
<proteinExistence type="predicted"/>
<sequence>MDNNPSDPTTPVGAGAWSLPPPFDQVQSHLGQAIVTAVDQALDRTMDSKLQTMRTELTNELTVAINDAVHKALKGPLDEWVKDRQSMTFRLRNLEAAQRN</sequence>
<comment type="caution">
    <text evidence="2">The sequence shown here is derived from an EMBL/GenBank/DDBJ whole genome shotgun (WGS) entry which is preliminary data.</text>
</comment>
<keyword evidence="3" id="KW-1185">Reference proteome</keyword>